<dbReference type="Gene3D" id="3.30.70.270">
    <property type="match status" value="1"/>
</dbReference>
<organism evidence="2 3">
    <name type="scientific">Paenibacillus paeoniae</name>
    <dbReference type="NCBI Taxonomy" id="2292705"/>
    <lineage>
        <taxon>Bacteria</taxon>
        <taxon>Bacillati</taxon>
        <taxon>Bacillota</taxon>
        <taxon>Bacilli</taxon>
        <taxon>Bacillales</taxon>
        <taxon>Paenibacillaceae</taxon>
        <taxon>Paenibacillus</taxon>
    </lineage>
</organism>
<feature type="domain" description="GGDEF" evidence="1">
    <location>
        <begin position="207"/>
        <end position="334"/>
    </location>
</feature>
<dbReference type="PANTHER" id="PTHR46663">
    <property type="entry name" value="DIGUANYLATE CYCLASE DGCT-RELATED"/>
    <property type="match status" value="1"/>
</dbReference>
<keyword evidence="3" id="KW-1185">Reference proteome</keyword>
<dbReference type="InterPro" id="IPR043128">
    <property type="entry name" value="Rev_trsase/Diguanyl_cyclase"/>
</dbReference>
<dbReference type="NCBIfam" id="TIGR00254">
    <property type="entry name" value="GGDEF"/>
    <property type="match status" value="1"/>
</dbReference>
<evidence type="ECO:0000259" key="1">
    <source>
        <dbReference type="PROSITE" id="PS50887"/>
    </source>
</evidence>
<dbReference type="EMBL" id="QUBQ01000002">
    <property type="protein sequence ID" value="REK74513.1"/>
    <property type="molecule type" value="Genomic_DNA"/>
</dbReference>
<name>A0A371PEZ5_9BACL</name>
<dbReference type="PANTHER" id="PTHR46663:SF2">
    <property type="entry name" value="GGDEF DOMAIN-CONTAINING PROTEIN"/>
    <property type="match status" value="1"/>
</dbReference>
<accession>A0A371PEZ5</accession>
<proteinExistence type="predicted"/>
<dbReference type="Pfam" id="PF00990">
    <property type="entry name" value="GGDEF"/>
    <property type="match status" value="1"/>
</dbReference>
<dbReference type="InterPro" id="IPR052163">
    <property type="entry name" value="DGC-Regulatory_Protein"/>
</dbReference>
<gene>
    <name evidence="2" type="ORF">DX130_12480</name>
</gene>
<evidence type="ECO:0000313" key="2">
    <source>
        <dbReference type="EMBL" id="REK74513.1"/>
    </source>
</evidence>
<dbReference type="CDD" id="cd01949">
    <property type="entry name" value="GGDEF"/>
    <property type="match status" value="1"/>
</dbReference>
<dbReference type="PROSITE" id="PS50887">
    <property type="entry name" value="GGDEF"/>
    <property type="match status" value="1"/>
</dbReference>
<dbReference type="OrthoDB" id="9759607at2"/>
<dbReference type="InterPro" id="IPR029787">
    <property type="entry name" value="Nucleotide_cyclase"/>
</dbReference>
<dbReference type="SMART" id="SM00267">
    <property type="entry name" value="GGDEF"/>
    <property type="match status" value="1"/>
</dbReference>
<dbReference type="InterPro" id="IPR000160">
    <property type="entry name" value="GGDEF_dom"/>
</dbReference>
<protein>
    <submittedName>
        <fullName evidence="2">GGDEF domain-containing protein</fullName>
    </submittedName>
</protein>
<comment type="caution">
    <text evidence="2">The sequence shown here is derived from an EMBL/GenBank/DDBJ whole genome shotgun (WGS) entry which is preliminary data.</text>
</comment>
<dbReference type="Proteomes" id="UP000261905">
    <property type="component" value="Unassembled WGS sequence"/>
</dbReference>
<dbReference type="SUPFAM" id="SSF55073">
    <property type="entry name" value="Nucleotide cyclase"/>
    <property type="match status" value="1"/>
</dbReference>
<reference evidence="2 3" key="1">
    <citation type="submission" date="2018-08" db="EMBL/GenBank/DDBJ databases">
        <title>Paenibacillus sp. M4BSY-1, whole genome shotgun sequence.</title>
        <authorList>
            <person name="Tuo L."/>
        </authorList>
    </citation>
    <scope>NUCLEOTIDE SEQUENCE [LARGE SCALE GENOMIC DNA]</scope>
    <source>
        <strain evidence="2 3">M4BSY-1</strain>
    </source>
</reference>
<sequence length="334" mass="37149">MVEDNHHLDYYRTIKAANNKDYRPHNMAGVEIMGSHIRSIEDAAAEMISTLKHISNVNTICVTANDGAMSNRVIGVYNRGEQLARHGMSIPILTSTQPHQQTIEFHSVPSVLDDGRISGSSFIPFTTDCAMVTVSIYKAETSALIGSICLLDKSPIELSTAERESLQSLSSLLGYMIELENASLTDSLTGLYNRRYLAHLCNNGTDKLYSVLFIDIDDFKEVNDRYGHDTGDALLQEIASRLRTSVRKSDVLIRYGGDEFLICFQHLADNNDLAVVADKIKLSLKQPYFIDEQLVHIYASVGMSSKQGGGSTLRELITDADHSMYDMKNSDRNK</sequence>
<evidence type="ECO:0000313" key="3">
    <source>
        <dbReference type="Proteomes" id="UP000261905"/>
    </source>
</evidence>
<dbReference type="AlphaFoldDB" id="A0A371PEZ5"/>